<dbReference type="Proteomes" id="UP001609176">
    <property type="component" value="Unassembled WGS sequence"/>
</dbReference>
<dbReference type="RefSeq" id="WP_395123843.1">
    <property type="nucleotide sequence ID" value="NZ_JBIMSP010000006.1"/>
</dbReference>
<evidence type="ECO:0000256" key="1">
    <source>
        <dbReference type="SAM" id="Phobius"/>
    </source>
</evidence>
<dbReference type="EMBL" id="JBIMSP010000006">
    <property type="protein sequence ID" value="MFH5241520.1"/>
    <property type="molecule type" value="Genomic_DNA"/>
</dbReference>
<reference evidence="2 3" key="1">
    <citation type="submission" date="2024-10" db="EMBL/GenBank/DDBJ databases">
        <authorList>
            <person name="Riesco R."/>
        </authorList>
    </citation>
    <scope>NUCLEOTIDE SEQUENCE [LARGE SCALE GENOMIC DNA]</scope>
    <source>
        <strain evidence="2 3">NCIMB 15448</strain>
    </source>
</reference>
<sequence length="76" mass="8063">MVLVGVIAIAVGVLAPLAGLIGIEVLAGAPISVIDRWAPDVALLFWILLAEIVLIAVLILLRAALSPQRWIARFAR</sequence>
<keyword evidence="1" id="KW-1133">Transmembrane helix</keyword>
<comment type="caution">
    <text evidence="2">The sequence shown here is derived from an EMBL/GenBank/DDBJ whole genome shotgun (WGS) entry which is preliminary data.</text>
</comment>
<evidence type="ECO:0000313" key="3">
    <source>
        <dbReference type="Proteomes" id="UP001609176"/>
    </source>
</evidence>
<proteinExistence type="predicted"/>
<evidence type="ECO:0000313" key="2">
    <source>
        <dbReference type="EMBL" id="MFH5241520.1"/>
    </source>
</evidence>
<protein>
    <recommendedName>
        <fullName evidence="4">ABC transmembrane type-1 domain-containing protein</fullName>
    </recommendedName>
</protein>
<feature type="transmembrane region" description="Helical" evidence="1">
    <location>
        <begin position="43"/>
        <end position="65"/>
    </location>
</feature>
<evidence type="ECO:0008006" key="4">
    <source>
        <dbReference type="Google" id="ProtNLM"/>
    </source>
</evidence>
<organism evidence="2 3">
    <name type="scientific">Antrihabitans spumae</name>
    <dbReference type="NCBI Taxonomy" id="3373370"/>
    <lineage>
        <taxon>Bacteria</taxon>
        <taxon>Bacillati</taxon>
        <taxon>Actinomycetota</taxon>
        <taxon>Actinomycetes</taxon>
        <taxon>Mycobacteriales</taxon>
        <taxon>Nocardiaceae</taxon>
        <taxon>Antrihabitans</taxon>
    </lineage>
</organism>
<keyword evidence="1" id="KW-0812">Transmembrane</keyword>
<name>A0ABW7KGF4_9NOCA</name>
<gene>
    <name evidence="2" type="ORF">ACHIPV_06405</name>
</gene>
<keyword evidence="1" id="KW-0472">Membrane</keyword>
<accession>A0ABW7KGF4</accession>